<evidence type="ECO:0008006" key="3">
    <source>
        <dbReference type="Google" id="ProtNLM"/>
    </source>
</evidence>
<proteinExistence type="predicted"/>
<accession>A0ABX7YXM8</accession>
<organism evidence="1 2">
    <name type="scientific">Shewanella yunxiaonensis</name>
    <dbReference type="NCBI Taxonomy" id="2829809"/>
    <lineage>
        <taxon>Bacteria</taxon>
        <taxon>Pseudomonadati</taxon>
        <taxon>Pseudomonadota</taxon>
        <taxon>Gammaproteobacteria</taxon>
        <taxon>Alteromonadales</taxon>
        <taxon>Shewanellaceae</taxon>
        <taxon>Shewanella</taxon>
    </lineage>
</organism>
<name>A0ABX7YXM8_9GAMM</name>
<dbReference type="InterPro" id="IPR011010">
    <property type="entry name" value="DNA_brk_join_enz"/>
</dbReference>
<evidence type="ECO:0000313" key="1">
    <source>
        <dbReference type="EMBL" id="QUN06921.1"/>
    </source>
</evidence>
<dbReference type="Proteomes" id="UP000679575">
    <property type="component" value="Chromosome"/>
</dbReference>
<reference evidence="1 2" key="1">
    <citation type="submission" date="2021-04" db="EMBL/GenBank/DDBJ databases">
        <title>Novel species identification of genus Shewanella.</title>
        <authorList>
            <person name="Liu G."/>
        </authorList>
    </citation>
    <scope>NUCLEOTIDE SEQUENCE [LARGE SCALE GENOMIC DNA]</scope>
    <source>
        <strain evidence="1 2">FJAT-54481</strain>
    </source>
</reference>
<dbReference type="RefSeq" id="WP_212595926.1">
    <property type="nucleotide sequence ID" value="NZ_CP073587.1"/>
</dbReference>
<sequence length="519" mass="60551">MSLSSNIQKSNRKRNSGGVFPHAAANAVTLAIFLAKLANLDKAYRGRCTLVALTLWLMGRWLEIKEANEIPDFQRIRGSENCQSNSFRTIYDRSRSSCEYAIPYQKQGKSIYLWQPIPQQLNKFFQLVISKCPYNEPLLNTEAKNKLFSIVKTAWKTPKSLQRHQRVTKRTFFQYFIHCIQRDNQLSATIKGQLLPIDKQTHRSASAYQQLDSDRIRSSTYKAFNDYISRVISAARKYDLHSRYSCFADDIKISLISNNIEEANYLKNHGRIAQYHTEIVGMPEPSEPILFGSQRLVDESETCDFFNRLHNYVKQQRPRECLPNKLDTKRHQDWLNYFNAATYRIALLTNLLTGLRPTHSDSFQWDYYTSDDIVFVKDKGRLRLIILCDYLQAEIRRYLKLKYQIQTKLSDIKINKNLWFCIDSKGAQYSLSNLLLREFIKEFWPGVVPYQFRHLFSQSAISTHSSARLAANDIDRVQGHSNFGEHLGADQMFPASFIRLKSYLNTLPKRFGLEEMPYD</sequence>
<dbReference type="SUPFAM" id="SSF56349">
    <property type="entry name" value="DNA breaking-rejoining enzymes"/>
    <property type="match status" value="1"/>
</dbReference>
<dbReference type="EMBL" id="CP073587">
    <property type="protein sequence ID" value="QUN06921.1"/>
    <property type="molecule type" value="Genomic_DNA"/>
</dbReference>
<protein>
    <recommendedName>
        <fullName evidence="3">Tyr recombinase domain-containing protein</fullName>
    </recommendedName>
</protein>
<evidence type="ECO:0000313" key="2">
    <source>
        <dbReference type="Proteomes" id="UP000679575"/>
    </source>
</evidence>
<gene>
    <name evidence="1" type="ORF">KDN34_05615</name>
</gene>
<keyword evidence="2" id="KW-1185">Reference proteome</keyword>